<reference evidence="9" key="1">
    <citation type="journal article" date="2019" name="Int. J. Syst. Evol. Microbiol.">
        <title>The Global Catalogue of Microorganisms (GCM) 10K type strain sequencing project: providing services to taxonomists for standard genome sequencing and annotation.</title>
        <authorList>
            <consortium name="The Broad Institute Genomics Platform"/>
            <consortium name="The Broad Institute Genome Sequencing Center for Infectious Disease"/>
            <person name="Wu L."/>
            <person name="Ma J."/>
        </authorList>
    </citation>
    <scope>NUCLEOTIDE SEQUENCE [LARGE SCALE GENOMIC DNA]</scope>
    <source>
        <strain evidence="9">JCM 3369</strain>
    </source>
</reference>
<dbReference type="PROSITE" id="PS50076">
    <property type="entry name" value="DNAJ_2"/>
    <property type="match status" value="1"/>
</dbReference>
<dbReference type="Pfam" id="PF00226">
    <property type="entry name" value="DnaJ"/>
    <property type="match status" value="1"/>
</dbReference>
<name>A0ABW4JZB3_9HYPH</name>
<keyword evidence="9" id="KW-1185">Reference proteome</keyword>
<dbReference type="InterPro" id="IPR036869">
    <property type="entry name" value="J_dom_sf"/>
</dbReference>
<dbReference type="Proteomes" id="UP001597327">
    <property type="component" value="Unassembled WGS sequence"/>
</dbReference>
<dbReference type="SMART" id="SM00271">
    <property type="entry name" value="DnaJ"/>
    <property type="match status" value="1"/>
</dbReference>
<dbReference type="PANTHER" id="PTHR12763:SF28">
    <property type="entry name" value="GEO10507P1-RELATED"/>
    <property type="match status" value="1"/>
</dbReference>
<evidence type="ECO:0000256" key="3">
    <source>
        <dbReference type="ARBA" id="ARBA00022989"/>
    </source>
</evidence>
<evidence type="ECO:0000256" key="2">
    <source>
        <dbReference type="ARBA" id="ARBA00022692"/>
    </source>
</evidence>
<evidence type="ECO:0000313" key="9">
    <source>
        <dbReference type="Proteomes" id="UP001597327"/>
    </source>
</evidence>
<dbReference type="EMBL" id="JBHUFA010000012">
    <property type="protein sequence ID" value="MFD1696866.1"/>
    <property type="molecule type" value="Genomic_DNA"/>
</dbReference>
<comment type="caution">
    <text evidence="8">The sequence shown here is derived from an EMBL/GenBank/DDBJ whole genome shotgun (WGS) entry which is preliminary data.</text>
</comment>
<organism evidence="8 9">
    <name type="scientific">Roseibium aestuarii</name>
    <dbReference type="NCBI Taxonomy" id="2600299"/>
    <lineage>
        <taxon>Bacteria</taxon>
        <taxon>Pseudomonadati</taxon>
        <taxon>Pseudomonadota</taxon>
        <taxon>Alphaproteobacteria</taxon>
        <taxon>Hyphomicrobiales</taxon>
        <taxon>Stappiaceae</taxon>
        <taxon>Roseibium</taxon>
    </lineage>
</organism>
<evidence type="ECO:0000256" key="4">
    <source>
        <dbReference type="ARBA" id="ARBA00023136"/>
    </source>
</evidence>
<dbReference type="CDD" id="cd06257">
    <property type="entry name" value="DnaJ"/>
    <property type="match status" value="1"/>
</dbReference>
<evidence type="ECO:0000256" key="5">
    <source>
        <dbReference type="ARBA" id="ARBA00038105"/>
    </source>
</evidence>
<feature type="domain" description="J" evidence="7">
    <location>
        <begin position="183"/>
        <end position="235"/>
    </location>
</feature>
<dbReference type="PANTHER" id="PTHR12763">
    <property type="match status" value="1"/>
</dbReference>
<evidence type="ECO:0000256" key="1">
    <source>
        <dbReference type="ARBA" id="ARBA00004167"/>
    </source>
</evidence>
<dbReference type="SUPFAM" id="SSF46565">
    <property type="entry name" value="Chaperone J-domain"/>
    <property type="match status" value="1"/>
</dbReference>
<dbReference type="RefSeq" id="WP_149892316.1">
    <property type="nucleotide sequence ID" value="NZ_JBHUFA010000012.1"/>
</dbReference>
<keyword evidence="4 6" id="KW-0472">Membrane</keyword>
<comment type="subcellular location">
    <subcellularLocation>
        <location evidence="1">Membrane</location>
        <topology evidence="1">Single-pass membrane protein</topology>
    </subcellularLocation>
</comment>
<keyword evidence="2 6" id="KW-0812">Transmembrane</keyword>
<accession>A0ABW4JZB3</accession>
<sequence length="235" mass="24922">MIYFLAGLGLFAVLILCAQRFVRANPADLARGLKLVAGIVCLVAAAGLGIAGRLVLALPLGAFGLSLLGLSRLSRGTAGRAGQPRGGQVSRVRSALVEMELDHDTGRIGGGVLAGELSGRDLDSLSRDELEALWRMAQADAQSLSLVEAYLDRRLAGWRVDFEADGADRERGPSRPGAMTDQEAYEVLGLAPGAGDAEIRAAFHRLMKRMHPDRGGSAFLAAKLNEAKDRLLGRH</sequence>
<evidence type="ECO:0000256" key="6">
    <source>
        <dbReference type="SAM" id="Phobius"/>
    </source>
</evidence>
<dbReference type="Gene3D" id="1.10.287.110">
    <property type="entry name" value="DnaJ domain"/>
    <property type="match status" value="1"/>
</dbReference>
<proteinExistence type="inferred from homology"/>
<protein>
    <submittedName>
        <fullName evidence="8">DnaJ domain-containing protein</fullName>
    </submittedName>
</protein>
<comment type="similarity">
    <text evidence="5">Belongs to the TIM14 family.</text>
</comment>
<keyword evidence="3 6" id="KW-1133">Transmembrane helix</keyword>
<evidence type="ECO:0000259" key="7">
    <source>
        <dbReference type="PROSITE" id="PS50076"/>
    </source>
</evidence>
<dbReference type="InterPro" id="IPR001623">
    <property type="entry name" value="DnaJ_domain"/>
</dbReference>
<evidence type="ECO:0000313" key="8">
    <source>
        <dbReference type="EMBL" id="MFD1696866.1"/>
    </source>
</evidence>
<feature type="transmembrane region" description="Helical" evidence="6">
    <location>
        <begin position="34"/>
        <end position="65"/>
    </location>
</feature>
<gene>
    <name evidence="8" type="ORF">ACFSC7_15210</name>
</gene>